<reference evidence="2 3" key="1">
    <citation type="submission" date="2019-08" db="EMBL/GenBank/DDBJ databases">
        <authorList>
            <person name="Herpell B J."/>
        </authorList>
    </citation>
    <scope>NUCLEOTIDE SEQUENCE [LARGE SCALE GENOMIC DNA]</scope>
    <source>
        <strain evidence="3">Msb3</strain>
    </source>
</reference>
<evidence type="ECO:0000256" key="1">
    <source>
        <dbReference type="SAM" id="MobiDB-lite"/>
    </source>
</evidence>
<keyword evidence="3" id="KW-1185">Reference proteome</keyword>
<feature type="region of interest" description="Disordered" evidence="1">
    <location>
        <begin position="1"/>
        <end position="59"/>
    </location>
</feature>
<dbReference type="EMBL" id="LR699553">
    <property type="protein sequence ID" value="VVD27429.1"/>
    <property type="molecule type" value="Genomic_DNA"/>
</dbReference>
<organism evidence="2 3">
    <name type="scientific">Paraburkholderia dioscoreae</name>
    <dbReference type="NCBI Taxonomy" id="2604047"/>
    <lineage>
        <taxon>Bacteria</taxon>
        <taxon>Pseudomonadati</taxon>
        <taxon>Pseudomonadota</taxon>
        <taxon>Betaproteobacteria</taxon>
        <taxon>Burkholderiales</taxon>
        <taxon>Burkholderiaceae</taxon>
        <taxon>Paraburkholderia</taxon>
    </lineage>
</organism>
<protein>
    <submittedName>
        <fullName evidence="2">Uncharacterized protein</fullName>
    </submittedName>
</protein>
<sequence>MPVASGRAAQRLGNTSHEPAWPDLPDAATPPHLARSDRCGPSSGHHHMAHRGFKPPRRC</sequence>
<dbReference type="AlphaFoldDB" id="A0A5Q4Z9S7"/>
<dbReference type="Proteomes" id="UP000325811">
    <property type="component" value="Chromosome I"/>
</dbReference>
<proteinExistence type="predicted"/>
<gene>
    <name evidence="2" type="ORF">PDMSB3_0967</name>
</gene>
<evidence type="ECO:0000313" key="3">
    <source>
        <dbReference type="Proteomes" id="UP000325811"/>
    </source>
</evidence>
<name>A0A5Q4Z9S7_9BURK</name>
<feature type="compositionally biased region" description="Basic residues" evidence="1">
    <location>
        <begin position="44"/>
        <end position="59"/>
    </location>
</feature>
<evidence type="ECO:0000313" key="2">
    <source>
        <dbReference type="EMBL" id="VVD27429.1"/>
    </source>
</evidence>
<dbReference type="KEGG" id="pdio:PDMSB3_0967"/>
<accession>A0A5Q4Z9S7</accession>